<dbReference type="AlphaFoldDB" id="A0A5C3KAH5"/>
<proteinExistence type="predicted"/>
<evidence type="ECO:0000313" key="2">
    <source>
        <dbReference type="Proteomes" id="UP000307440"/>
    </source>
</evidence>
<keyword evidence="2" id="KW-1185">Reference proteome</keyword>
<sequence>MRFLGVPHIQGTSPPAWEFSNINDKQIGRAIRKMKPYKATMTGTIPNSVFINAKDMLIPYLGPLFRATHNLPYYLDIWALTETLVLKKPGKPDYCAPGAW</sequence>
<dbReference type="Proteomes" id="UP000307440">
    <property type="component" value="Unassembled WGS sequence"/>
</dbReference>
<evidence type="ECO:0000313" key="1">
    <source>
        <dbReference type="EMBL" id="TFK17096.1"/>
    </source>
</evidence>
<gene>
    <name evidence="1" type="ORF">FA15DRAFT_605751</name>
</gene>
<organism evidence="1 2">
    <name type="scientific">Coprinopsis marcescibilis</name>
    <name type="common">Agaric fungus</name>
    <name type="synonym">Psathyrella marcescibilis</name>
    <dbReference type="NCBI Taxonomy" id="230819"/>
    <lineage>
        <taxon>Eukaryota</taxon>
        <taxon>Fungi</taxon>
        <taxon>Dikarya</taxon>
        <taxon>Basidiomycota</taxon>
        <taxon>Agaricomycotina</taxon>
        <taxon>Agaricomycetes</taxon>
        <taxon>Agaricomycetidae</taxon>
        <taxon>Agaricales</taxon>
        <taxon>Agaricineae</taxon>
        <taxon>Psathyrellaceae</taxon>
        <taxon>Coprinopsis</taxon>
    </lineage>
</organism>
<dbReference type="EMBL" id="ML210569">
    <property type="protein sequence ID" value="TFK17096.1"/>
    <property type="molecule type" value="Genomic_DNA"/>
</dbReference>
<protein>
    <submittedName>
        <fullName evidence="1">Uncharacterized protein</fullName>
    </submittedName>
</protein>
<name>A0A5C3KAH5_COPMA</name>
<reference evidence="1 2" key="1">
    <citation type="journal article" date="2019" name="Nat. Ecol. Evol.">
        <title>Megaphylogeny resolves global patterns of mushroom evolution.</title>
        <authorList>
            <person name="Varga T."/>
            <person name="Krizsan K."/>
            <person name="Foldi C."/>
            <person name="Dima B."/>
            <person name="Sanchez-Garcia M."/>
            <person name="Sanchez-Ramirez S."/>
            <person name="Szollosi G.J."/>
            <person name="Szarkandi J.G."/>
            <person name="Papp V."/>
            <person name="Albert L."/>
            <person name="Andreopoulos W."/>
            <person name="Angelini C."/>
            <person name="Antonin V."/>
            <person name="Barry K.W."/>
            <person name="Bougher N.L."/>
            <person name="Buchanan P."/>
            <person name="Buyck B."/>
            <person name="Bense V."/>
            <person name="Catcheside P."/>
            <person name="Chovatia M."/>
            <person name="Cooper J."/>
            <person name="Damon W."/>
            <person name="Desjardin D."/>
            <person name="Finy P."/>
            <person name="Geml J."/>
            <person name="Haridas S."/>
            <person name="Hughes K."/>
            <person name="Justo A."/>
            <person name="Karasinski D."/>
            <person name="Kautmanova I."/>
            <person name="Kiss B."/>
            <person name="Kocsube S."/>
            <person name="Kotiranta H."/>
            <person name="LaButti K.M."/>
            <person name="Lechner B.E."/>
            <person name="Liimatainen K."/>
            <person name="Lipzen A."/>
            <person name="Lukacs Z."/>
            <person name="Mihaltcheva S."/>
            <person name="Morgado L.N."/>
            <person name="Niskanen T."/>
            <person name="Noordeloos M.E."/>
            <person name="Ohm R.A."/>
            <person name="Ortiz-Santana B."/>
            <person name="Ovrebo C."/>
            <person name="Racz N."/>
            <person name="Riley R."/>
            <person name="Savchenko A."/>
            <person name="Shiryaev A."/>
            <person name="Soop K."/>
            <person name="Spirin V."/>
            <person name="Szebenyi C."/>
            <person name="Tomsovsky M."/>
            <person name="Tulloss R.E."/>
            <person name="Uehling J."/>
            <person name="Grigoriev I.V."/>
            <person name="Vagvolgyi C."/>
            <person name="Papp T."/>
            <person name="Martin F.M."/>
            <person name="Miettinen O."/>
            <person name="Hibbett D.S."/>
            <person name="Nagy L.G."/>
        </authorList>
    </citation>
    <scope>NUCLEOTIDE SEQUENCE [LARGE SCALE GENOMIC DNA]</scope>
    <source>
        <strain evidence="1 2">CBS 121175</strain>
    </source>
</reference>
<accession>A0A5C3KAH5</accession>
<dbReference type="OrthoDB" id="3039367at2759"/>